<evidence type="ECO:0000313" key="3">
    <source>
        <dbReference type="Proteomes" id="UP000289546"/>
    </source>
</evidence>
<accession>A0A4Q0S192</accession>
<sequence>MRHAGRRSMSLRNGLIVFLVVGVLASLGMYWNQRSIEYVMRDGYATTGKITSAAIISSRFPFVFDGVWPRYVDESLAVGLQWTGKDGVQREHKGIAVSAAYAARIMVGNQVRLLTIPIEVIDDDSSLPVIVEDLGDHLNHVRSMFKFMLGGTGICAVLLALVIGWQTWSAHGRGPGRTSAAPGSRRPVPFSLAVLAIAMVVFGGYMMVNSYAEQRTLNEILEHGDEATADLTRAYGEVNKAGEAPSYLVTLAWTDGNGQRRTYGPTHISPAFWGQITRNGVQTVRQARIRYLPGRPDARPLIVDDAAEHQYQDGIGVKAGAVFLAFGLLLAGVIALRYRARPSA</sequence>
<feature type="transmembrane region" description="Helical" evidence="1">
    <location>
        <begin position="147"/>
        <end position="168"/>
    </location>
</feature>
<dbReference type="AlphaFoldDB" id="A0A4Q0S192"/>
<keyword evidence="1" id="KW-0472">Membrane</keyword>
<evidence type="ECO:0000256" key="1">
    <source>
        <dbReference type="SAM" id="Phobius"/>
    </source>
</evidence>
<dbReference type="Proteomes" id="UP000289546">
    <property type="component" value="Unassembled WGS sequence"/>
</dbReference>
<gene>
    <name evidence="2" type="ORF">XH99_20100</name>
</gene>
<evidence type="ECO:0000313" key="2">
    <source>
        <dbReference type="EMBL" id="RXH26659.1"/>
    </source>
</evidence>
<protein>
    <recommendedName>
        <fullName evidence="4">DUF3592 domain-containing protein</fullName>
    </recommendedName>
</protein>
<name>A0A4Q0S192_9BRAD</name>
<feature type="transmembrane region" description="Helical" evidence="1">
    <location>
        <begin position="319"/>
        <end position="338"/>
    </location>
</feature>
<keyword evidence="1" id="KW-1133">Transmembrane helix</keyword>
<keyword evidence="1" id="KW-0812">Transmembrane</keyword>
<reference evidence="2 3" key="1">
    <citation type="submission" date="2015-04" db="EMBL/GenBank/DDBJ databases">
        <title>Comparative genomics of rhizobia nodulating Arachis hypogaea in China.</title>
        <authorList>
            <person name="Li Y."/>
        </authorList>
    </citation>
    <scope>NUCLEOTIDE SEQUENCE [LARGE SCALE GENOMIC DNA]</scope>
    <source>
        <strain evidence="2 3">CCBAU 51757</strain>
    </source>
</reference>
<keyword evidence="3" id="KW-1185">Reference proteome</keyword>
<dbReference type="OrthoDB" id="8196019at2"/>
<feature type="transmembrane region" description="Helical" evidence="1">
    <location>
        <begin position="12"/>
        <end position="31"/>
    </location>
</feature>
<evidence type="ECO:0008006" key="4">
    <source>
        <dbReference type="Google" id="ProtNLM"/>
    </source>
</evidence>
<organism evidence="2 3">
    <name type="scientific">Bradyrhizobium nanningense</name>
    <dbReference type="NCBI Taxonomy" id="1325118"/>
    <lineage>
        <taxon>Bacteria</taxon>
        <taxon>Pseudomonadati</taxon>
        <taxon>Pseudomonadota</taxon>
        <taxon>Alphaproteobacteria</taxon>
        <taxon>Hyphomicrobiales</taxon>
        <taxon>Nitrobacteraceae</taxon>
        <taxon>Bradyrhizobium</taxon>
    </lineage>
</organism>
<proteinExistence type="predicted"/>
<feature type="transmembrane region" description="Helical" evidence="1">
    <location>
        <begin position="188"/>
        <end position="208"/>
    </location>
</feature>
<comment type="caution">
    <text evidence="2">The sequence shown here is derived from an EMBL/GenBank/DDBJ whole genome shotgun (WGS) entry which is preliminary data.</text>
</comment>
<dbReference type="EMBL" id="LBJQ01000081">
    <property type="protein sequence ID" value="RXH26659.1"/>
    <property type="molecule type" value="Genomic_DNA"/>
</dbReference>